<organism evidence="2 3">
    <name type="scientific">Lysinibacillus macroides</name>
    <dbReference type="NCBI Taxonomy" id="33935"/>
    <lineage>
        <taxon>Bacteria</taxon>
        <taxon>Bacillati</taxon>
        <taxon>Bacillota</taxon>
        <taxon>Bacilli</taxon>
        <taxon>Bacillales</taxon>
        <taxon>Bacillaceae</taxon>
        <taxon>Lysinibacillus</taxon>
    </lineage>
</organism>
<dbReference type="RefSeq" id="WP_053994075.1">
    <property type="nucleotide sequence ID" value="NZ_CP065643.1"/>
</dbReference>
<evidence type="ECO:0000313" key="2">
    <source>
        <dbReference type="EMBL" id="KOY82835.1"/>
    </source>
</evidence>
<protein>
    <recommendedName>
        <fullName evidence="4">C1q domain-containing protein</fullName>
    </recommendedName>
</protein>
<reference evidence="2 3" key="1">
    <citation type="submission" date="2015-07" db="EMBL/GenBank/DDBJ databases">
        <title>Genome sequencing project for genomic taxonomy and phylogenomics of Bacillus-like bacteria.</title>
        <authorList>
            <person name="Liu B."/>
            <person name="Wang J."/>
            <person name="Zhu Y."/>
            <person name="Liu G."/>
            <person name="Chen Q."/>
            <person name="Chen Z."/>
            <person name="Che J."/>
            <person name="Ge C."/>
            <person name="Shi H."/>
            <person name="Pan Z."/>
            <person name="Liu X."/>
        </authorList>
    </citation>
    <scope>NUCLEOTIDE SEQUENCE [LARGE SCALE GENOMIC DNA]</scope>
    <source>
        <strain evidence="2 3">DSM 54</strain>
    </source>
</reference>
<feature type="signal peptide" evidence="1">
    <location>
        <begin position="1"/>
        <end position="25"/>
    </location>
</feature>
<feature type="chain" id="PRO_5005860686" description="C1q domain-containing protein" evidence="1">
    <location>
        <begin position="26"/>
        <end position="163"/>
    </location>
</feature>
<gene>
    <name evidence="2" type="ORF">ADM90_05805</name>
</gene>
<dbReference type="STRING" id="33935.ADM90_05805"/>
<keyword evidence="3" id="KW-1185">Reference proteome</keyword>
<proteinExistence type="predicted"/>
<evidence type="ECO:0000313" key="3">
    <source>
        <dbReference type="Proteomes" id="UP000037977"/>
    </source>
</evidence>
<dbReference type="EMBL" id="LGCI01000005">
    <property type="protein sequence ID" value="KOY82835.1"/>
    <property type="molecule type" value="Genomic_DNA"/>
</dbReference>
<dbReference type="Proteomes" id="UP000037977">
    <property type="component" value="Unassembled WGS sequence"/>
</dbReference>
<dbReference type="PATRIC" id="fig|33935.3.peg.583"/>
<name>A0A0N0UX39_9BACI</name>
<comment type="caution">
    <text evidence="2">The sequence shown here is derived from an EMBL/GenBank/DDBJ whole genome shotgun (WGS) entry which is preliminary data.</text>
</comment>
<keyword evidence="1" id="KW-0732">Signal</keyword>
<accession>A0A0N0UX39</accession>
<sequence length="163" mass="17272">MVKRSLVAMFSLALIVLLGHSAVSATEISVTDLEDVNSAIELVEAKGDLIKEEGFKGITPFLSVQVYSSSLGVNQYVKSNTSYSVKKGDAINITNLTWNPTGQQVQVGLIHATTGAQYWSGNFSGGSMSSGYISVPSTGNYYLAIGTPSTNTMNINVSGLFSF</sequence>
<evidence type="ECO:0000256" key="1">
    <source>
        <dbReference type="SAM" id="SignalP"/>
    </source>
</evidence>
<evidence type="ECO:0008006" key="4">
    <source>
        <dbReference type="Google" id="ProtNLM"/>
    </source>
</evidence>
<dbReference type="AlphaFoldDB" id="A0A0N0UX39"/>
<dbReference type="OrthoDB" id="2990750at2"/>